<dbReference type="PROSITE" id="PS00154">
    <property type="entry name" value="ATPASE_E1_E2"/>
    <property type="match status" value="1"/>
</dbReference>
<feature type="transmembrane region" description="Helical" evidence="15">
    <location>
        <begin position="206"/>
        <end position="227"/>
    </location>
</feature>
<dbReference type="Pfam" id="PF00702">
    <property type="entry name" value="Hydrolase"/>
    <property type="match status" value="1"/>
</dbReference>
<protein>
    <submittedName>
        <fullName evidence="18">Heavy metal translocating P-type ATPase</fullName>
    </submittedName>
</protein>
<dbReference type="InterPro" id="IPR027256">
    <property type="entry name" value="P-typ_ATPase_IB"/>
</dbReference>
<feature type="transmembrane region" description="Helical" evidence="15">
    <location>
        <begin position="422"/>
        <end position="442"/>
    </location>
</feature>
<keyword evidence="10" id="KW-0460">Magnesium</keyword>
<evidence type="ECO:0000256" key="1">
    <source>
        <dbReference type="ARBA" id="ARBA00004651"/>
    </source>
</evidence>
<dbReference type="SUPFAM" id="SSF81653">
    <property type="entry name" value="Calcium ATPase, transduction domain A"/>
    <property type="match status" value="1"/>
</dbReference>
<dbReference type="NCBIfam" id="TIGR01525">
    <property type="entry name" value="ATPase-IB_hvy"/>
    <property type="match status" value="1"/>
</dbReference>
<comment type="subcellular location">
    <subcellularLocation>
        <location evidence="1">Cell membrane</location>
        <topology evidence="1">Multi-pass membrane protein</topology>
    </subcellularLocation>
</comment>
<dbReference type="InterPro" id="IPR021993">
    <property type="entry name" value="ATPase-cat-bd"/>
</dbReference>
<dbReference type="Proteomes" id="UP001302274">
    <property type="component" value="Unassembled WGS sequence"/>
</dbReference>
<dbReference type="Pfam" id="PF00122">
    <property type="entry name" value="E1-E2_ATPase"/>
    <property type="match status" value="1"/>
</dbReference>
<feature type="transmembrane region" description="Helical" evidence="15">
    <location>
        <begin position="732"/>
        <end position="751"/>
    </location>
</feature>
<evidence type="ECO:0000313" key="18">
    <source>
        <dbReference type="EMBL" id="MEA9357649.1"/>
    </source>
</evidence>
<keyword evidence="3" id="KW-0813">Transport</keyword>
<evidence type="ECO:0000256" key="15">
    <source>
        <dbReference type="RuleBase" id="RU362081"/>
    </source>
</evidence>
<dbReference type="Gene3D" id="2.70.150.10">
    <property type="entry name" value="Calcium-transporting ATPase, cytoplasmic transduction domain A"/>
    <property type="match status" value="1"/>
</dbReference>
<keyword evidence="4 15" id="KW-1003">Cell membrane</keyword>
<keyword evidence="13" id="KW-0406">Ion transport</keyword>
<dbReference type="InterPro" id="IPR036412">
    <property type="entry name" value="HAD-like_sf"/>
</dbReference>
<keyword evidence="6 15" id="KW-0812">Transmembrane</keyword>
<feature type="domain" description="P-type ATPase A" evidence="16">
    <location>
        <begin position="317"/>
        <end position="406"/>
    </location>
</feature>
<evidence type="ECO:0000256" key="13">
    <source>
        <dbReference type="ARBA" id="ARBA00023065"/>
    </source>
</evidence>
<dbReference type="InterPro" id="IPR018303">
    <property type="entry name" value="ATPase_P-typ_P_site"/>
</dbReference>
<evidence type="ECO:0000256" key="14">
    <source>
        <dbReference type="ARBA" id="ARBA00023136"/>
    </source>
</evidence>
<dbReference type="InterPro" id="IPR059000">
    <property type="entry name" value="ATPase_P-type_domA"/>
</dbReference>
<gene>
    <name evidence="18" type="ORF">SHI21_15575</name>
</gene>
<evidence type="ECO:0000256" key="6">
    <source>
        <dbReference type="ARBA" id="ARBA00022692"/>
    </source>
</evidence>
<evidence type="ECO:0000256" key="10">
    <source>
        <dbReference type="ARBA" id="ARBA00022842"/>
    </source>
</evidence>
<evidence type="ECO:0000259" key="16">
    <source>
        <dbReference type="Pfam" id="PF00122"/>
    </source>
</evidence>
<dbReference type="EMBL" id="JAYGJQ010000002">
    <property type="protein sequence ID" value="MEA9357649.1"/>
    <property type="molecule type" value="Genomic_DNA"/>
</dbReference>
<dbReference type="PANTHER" id="PTHR43520:SF5">
    <property type="entry name" value="CATION-TRANSPORTING P-TYPE ATPASE-RELATED"/>
    <property type="match status" value="1"/>
</dbReference>
<feature type="transmembrane region" description="Helical" evidence="15">
    <location>
        <begin position="757"/>
        <end position="775"/>
    </location>
</feature>
<dbReference type="PANTHER" id="PTHR43520">
    <property type="entry name" value="ATP7, ISOFORM B"/>
    <property type="match status" value="1"/>
</dbReference>
<dbReference type="Gene3D" id="3.40.1110.10">
    <property type="entry name" value="Calcium-transporting ATPase, cytoplasmic domain N"/>
    <property type="match status" value="1"/>
</dbReference>
<keyword evidence="14 15" id="KW-0472">Membrane</keyword>
<evidence type="ECO:0000256" key="2">
    <source>
        <dbReference type="ARBA" id="ARBA00006024"/>
    </source>
</evidence>
<dbReference type="InterPro" id="IPR023214">
    <property type="entry name" value="HAD_sf"/>
</dbReference>
<keyword evidence="19" id="KW-1185">Reference proteome</keyword>
<evidence type="ECO:0000256" key="4">
    <source>
        <dbReference type="ARBA" id="ARBA00022475"/>
    </source>
</evidence>
<dbReference type="Gene3D" id="3.40.50.1000">
    <property type="entry name" value="HAD superfamily/HAD-like"/>
    <property type="match status" value="1"/>
</dbReference>
<feature type="transmembrane region" description="Helical" evidence="15">
    <location>
        <begin position="267"/>
        <end position="286"/>
    </location>
</feature>
<keyword evidence="12 15" id="KW-1133">Transmembrane helix</keyword>
<proteinExistence type="inferred from homology"/>
<evidence type="ECO:0000256" key="9">
    <source>
        <dbReference type="ARBA" id="ARBA00022840"/>
    </source>
</evidence>
<dbReference type="Pfam" id="PF12156">
    <property type="entry name" value="ATPase-cat_bd"/>
    <property type="match status" value="1"/>
</dbReference>
<dbReference type="SUPFAM" id="SSF81665">
    <property type="entry name" value="Calcium ATPase, transmembrane domain M"/>
    <property type="match status" value="1"/>
</dbReference>
<reference evidence="18 19" key="1">
    <citation type="submission" date="2023-11" db="EMBL/GenBank/DDBJ databases">
        <title>A Novel Polar Bacteriovorax (B. antarcticus) Isolated from the Biocrust in Antarctica.</title>
        <authorList>
            <person name="Mun W."/>
            <person name="Choi S.Y."/>
            <person name="Mitchell R.J."/>
        </authorList>
    </citation>
    <scope>NUCLEOTIDE SEQUENCE [LARGE SCALE GENOMIC DNA]</scope>
    <source>
        <strain evidence="18 19">PP10</strain>
    </source>
</reference>
<accession>A0ABU5VX62</accession>
<comment type="similarity">
    <text evidence="2 15">Belongs to the cation transport ATPase (P-type) (TC 3.A.3) family. Type IB subfamily.</text>
</comment>
<dbReference type="SUPFAM" id="SSF56784">
    <property type="entry name" value="HAD-like"/>
    <property type="match status" value="1"/>
</dbReference>
<feature type="transmembrane region" description="Helical" evidence="15">
    <location>
        <begin position="454"/>
        <end position="475"/>
    </location>
</feature>
<evidence type="ECO:0000313" key="19">
    <source>
        <dbReference type="Proteomes" id="UP001302274"/>
    </source>
</evidence>
<dbReference type="InterPro" id="IPR023299">
    <property type="entry name" value="ATPase_P-typ_cyto_dom_N"/>
</dbReference>
<dbReference type="InterPro" id="IPR036163">
    <property type="entry name" value="HMA_dom_sf"/>
</dbReference>
<sequence>MSACIHCDQSVVTAYFNEDKSDEGPFCCRGCLTVYNVIHAKGLAEYYEIKKNVSFFKKRAPVEIKTAHYSYLDDDDFLKEYSYQSLNNERTMEFYLEGIHCLACLWIIEKLPEFVVGVRSSKLNMGRSVVSIVLRSEGKFSLVAYELENLGYHPHPIKMNQDSQDLKTKEERSGLLRIGIAGAAAGNIMLYAVSLYAGAGPEYATFFNWLTVLFAVPVLTYSAFPFYRNSWIALKNKSLSIDVPISLALIMGGVMGVYNLINGINENYFDSLSALVFLLLMSRYFLKAIQEMGLGTTDLHFFYQGESVLRVDENNPGQFLEIHPKFIKVDDLLKISPMQIIPADAVVVSGETYLNNSLLTGESELQKVGLNSEVFSGTMNMGTEIIIKVKKVNKETRLGQILRSIENGWGHKSKIIDVTNLISKYFVAIVFILSIVLFVWSYREGNTKHALEQALTLLIVTCPCALAIATPLTFIRTLSKSAQKGIIIKDDSVIEKLSRVKNIFIDKTGTITQNTLKISSFYILQNSIVAPHDVIFNLERHSTHPLAVSLKNYIQPLPLKPLLVSDLKEVPGVGVSGIIENHFYEIKNHSIYEDHKIICTFEAKDTVRLDAKEAIAKLRHHNVNIQILSGDKEEYVSTIAQEVGLLPSEYQASLSPEKKSQVIKASEHSLMIGDGANDAIALSYADTGIAVFGAMDISLRAADVYLSLPGLLPVAELITISKETMKVIYRNLVLSLFYNSISVVLAFTGYISPLTAAIIMPLSSLSVLISTLIGTKKLRMLWK</sequence>
<keyword evidence="9 15" id="KW-0067">ATP-binding</keyword>
<dbReference type="PRINTS" id="PR00119">
    <property type="entry name" value="CATATPASE"/>
</dbReference>
<keyword evidence="7 15" id="KW-0479">Metal-binding</keyword>
<dbReference type="NCBIfam" id="TIGR01494">
    <property type="entry name" value="ATPase_P-type"/>
    <property type="match status" value="2"/>
</dbReference>
<evidence type="ECO:0000259" key="17">
    <source>
        <dbReference type="Pfam" id="PF12156"/>
    </source>
</evidence>
<evidence type="ECO:0000256" key="7">
    <source>
        <dbReference type="ARBA" id="ARBA00022723"/>
    </source>
</evidence>
<feature type="transmembrane region" description="Helical" evidence="15">
    <location>
        <begin position="174"/>
        <end position="194"/>
    </location>
</feature>
<dbReference type="SUPFAM" id="SSF55008">
    <property type="entry name" value="HMA, heavy metal-associated domain"/>
    <property type="match status" value="1"/>
</dbReference>
<dbReference type="InterPro" id="IPR001757">
    <property type="entry name" value="P_typ_ATPase"/>
</dbReference>
<keyword evidence="8 15" id="KW-0547">Nucleotide-binding</keyword>
<evidence type="ECO:0000256" key="12">
    <source>
        <dbReference type="ARBA" id="ARBA00022989"/>
    </source>
</evidence>
<comment type="caution">
    <text evidence="18">The sequence shown here is derived from an EMBL/GenBank/DDBJ whole genome shotgun (WGS) entry which is preliminary data.</text>
</comment>
<feature type="transmembrane region" description="Helical" evidence="15">
    <location>
        <begin position="239"/>
        <end position="261"/>
    </location>
</feature>
<evidence type="ECO:0000256" key="8">
    <source>
        <dbReference type="ARBA" id="ARBA00022741"/>
    </source>
</evidence>
<evidence type="ECO:0000256" key="3">
    <source>
        <dbReference type="ARBA" id="ARBA00022448"/>
    </source>
</evidence>
<dbReference type="InterPro" id="IPR023298">
    <property type="entry name" value="ATPase_P-typ_TM_dom_sf"/>
</dbReference>
<evidence type="ECO:0000256" key="5">
    <source>
        <dbReference type="ARBA" id="ARBA00022553"/>
    </source>
</evidence>
<dbReference type="RefSeq" id="WP_323577738.1">
    <property type="nucleotide sequence ID" value="NZ_JAYGJQ010000002.1"/>
</dbReference>
<name>A0ABU5VX62_9BACT</name>
<organism evidence="18 19">
    <name type="scientific">Bacteriovorax antarcticus</name>
    <dbReference type="NCBI Taxonomy" id="3088717"/>
    <lineage>
        <taxon>Bacteria</taxon>
        <taxon>Pseudomonadati</taxon>
        <taxon>Bdellovibrionota</taxon>
        <taxon>Bacteriovoracia</taxon>
        <taxon>Bacteriovoracales</taxon>
        <taxon>Bacteriovoracaceae</taxon>
        <taxon>Bacteriovorax</taxon>
    </lineage>
</organism>
<evidence type="ECO:0000256" key="11">
    <source>
        <dbReference type="ARBA" id="ARBA00022967"/>
    </source>
</evidence>
<keyword evidence="11" id="KW-1278">Translocase</keyword>
<feature type="domain" description="Putative metal-binding" evidence="17">
    <location>
        <begin position="3"/>
        <end position="82"/>
    </location>
</feature>
<dbReference type="InterPro" id="IPR008250">
    <property type="entry name" value="ATPase_P-typ_transduc_dom_A_sf"/>
</dbReference>
<keyword evidence="5" id="KW-0597">Phosphoprotein</keyword>